<dbReference type="InterPro" id="IPR013154">
    <property type="entry name" value="ADH-like_N"/>
</dbReference>
<keyword evidence="4" id="KW-0809">Transit peptide</keyword>
<keyword evidence="3" id="KW-0521">NADP</keyword>
<dbReference type="GO" id="GO:0006631">
    <property type="term" value="P:fatty acid metabolic process"/>
    <property type="evidence" value="ECO:0007669"/>
    <property type="project" value="TreeGrafter"/>
</dbReference>
<dbReference type="SUPFAM" id="SSF51735">
    <property type="entry name" value="NAD(P)-binding Rossmann-fold domains"/>
    <property type="match status" value="1"/>
</dbReference>
<dbReference type="GO" id="GO:0016491">
    <property type="term" value="F:oxidoreductase activity"/>
    <property type="evidence" value="ECO:0007669"/>
    <property type="project" value="UniProtKB-KW"/>
</dbReference>
<name>S9UZY5_9TRYP</name>
<dbReference type="InterPro" id="IPR011032">
    <property type="entry name" value="GroES-like_sf"/>
</dbReference>
<reference evidence="10 11" key="1">
    <citation type="journal article" date="2013" name="PLoS ONE">
        <title>Predicting the Proteins of Angomonas deanei, Strigomonas culicis and Their Respective Endosymbionts Reveals New Aspects of the Trypanosomatidae Family.</title>
        <authorList>
            <person name="Motta M.C."/>
            <person name="Martins A.C."/>
            <person name="de Souza S.S."/>
            <person name="Catta-Preta C.M."/>
            <person name="Silva R."/>
            <person name="Klein C.C."/>
            <person name="de Almeida L.G."/>
            <person name="de Lima Cunha O."/>
            <person name="Ciapina L.P."/>
            <person name="Brocchi M."/>
            <person name="Colabardini A.C."/>
            <person name="de Araujo Lima B."/>
            <person name="Machado C.R."/>
            <person name="de Almeida Soares C.M."/>
            <person name="Probst C.M."/>
            <person name="de Menezes C.B."/>
            <person name="Thompson C.E."/>
            <person name="Bartholomeu D.C."/>
            <person name="Gradia D.F."/>
            <person name="Pavoni D.P."/>
            <person name="Grisard E.C."/>
            <person name="Fantinatti-Garboggini F."/>
            <person name="Marchini F.K."/>
            <person name="Rodrigues-Luiz G.F."/>
            <person name="Wagner G."/>
            <person name="Goldman G.H."/>
            <person name="Fietto J.L."/>
            <person name="Elias M.C."/>
            <person name="Goldman M.H."/>
            <person name="Sagot M.F."/>
            <person name="Pereira M."/>
            <person name="Stoco P.H."/>
            <person name="de Mendonca-Neto R.P."/>
            <person name="Teixeira S.M."/>
            <person name="Maciel T.E."/>
            <person name="de Oliveira Mendes T.A."/>
            <person name="Urmenyi T.P."/>
            <person name="de Souza W."/>
            <person name="Schenkman S."/>
            <person name="de Vasconcelos A.T."/>
        </authorList>
    </citation>
    <scope>NUCLEOTIDE SEQUENCE [LARGE SCALE GENOMIC DNA]</scope>
</reference>
<dbReference type="AlphaFoldDB" id="S9UZY5"/>
<evidence type="ECO:0000256" key="2">
    <source>
        <dbReference type="ARBA" id="ARBA00010371"/>
    </source>
</evidence>
<gene>
    <name evidence="10" type="ORF">STCU_01641</name>
    <name evidence="9" type="ORF">STCU_04137</name>
    <name evidence="8" type="ORF">STCU_09259</name>
</gene>
<evidence type="ECO:0000256" key="3">
    <source>
        <dbReference type="ARBA" id="ARBA00022857"/>
    </source>
</evidence>
<evidence type="ECO:0000256" key="6">
    <source>
        <dbReference type="ARBA" id="ARBA00023128"/>
    </source>
</evidence>
<evidence type="ECO:0000313" key="10">
    <source>
        <dbReference type="EMBL" id="EPY34329.1"/>
    </source>
</evidence>
<evidence type="ECO:0000256" key="1">
    <source>
        <dbReference type="ARBA" id="ARBA00004173"/>
    </source>
</evidence>
<keyword evidence="5" id="KW-0560">Oxidoreductase</keyword>
<dbReference type="EMBL" id="ATMH01009259">
    <property type="protein sequence ID" value="EPY19863.1"/>
    <property type="molecule type" value="Genomic_DNA"/>
</dbReference>
<evidence type="ECO:0000256" key="5">
    <source>
        <dbReference type="ARBA" id="ARBA00023002"/>
    </source>
</evidence>
<dbReference type="Gene3D" id="3.90.180.10">
    <property type="entry name" value="Medium-chain alcohol dehydrogenases, catalytic domain"/>
    <property type="match status" value="1"/>
</dbReference>
<evidence type="ECO:0000259" key="7">
    <source>
        <dbReference type="Pfam" id="PF08240"/>
    </source>
</evidence>
<dbReference type="GO" id="GO:0005739">
    <property type="term" value="C:mitochondrion"/>
    <property type="evidence" value="ECO:0007669"/>
    <property type="project" value="UniProtKB-SubCell"/>
</dbReference>
<sequence>MSQKIASSGWRYARSGPIATVLRQEAFDVVPAKGEAVVRMVAAPLHRTDAAVINGTALGRKRVDAAAFPRVGGCEGVGQVVATGGAAHLKEGDTVWVAPLQGTWATTIAADPQRLHRIDAKHAGLAVHASTFLMAQQLLQGYARLRKGQVVLQNGGSSATALAVSALAQPQQLRVLTVAAPGPRFEAAKARHAAYQSPVFTYDGKGAREVAAAMGKEGRAALYLNGVGGDYFDHFLKLMAPTAHVVSYGAQNGFGLFVSGSNLIYNELTLEGFFLPTYLRSLTHGQRQTQLDFVLQQLADAKFTYPTTTAAGLGKLPDVWDDVFVKGGSKGIVKIQ</sequence>
<comment type="caution">
    <text evidence="10">The sequence shown here is derived from an EMBL/GenBank/DDBJ whole genome shotgun (WGS) entry which is preliminary data.</text>
</comment>
<dbReference type="InterPro" id="IPR036291">
    <property type="entry name" value="NAD(P)-bd_dom_sf"/>
</dbReference>
<dbReference type="Pfam" id="PF08240">
    <property type="entry name" value="ADH_N"/>
    <property type="match status" value="1"/>
</dbReference>
<keyword evidence="11" id="KW-1185">Reference proteome</keyword>
<protein>
    <submittedName>
        <fullName evidence="10">NADPH2:quinone reductase</fullName>
    </submittedName>
    <submittedName>
        <fullName evidence="9">Oxidoreductase</fullName>
    </submittedName>
</protein>
<dbReference type="Proteomes" id="UP000015354">
    <property type="component" value="Unassembled WGS sequence"/>
</dbReference>
<proteinExistence type="inferred from homology"/>
<dbReference type="EMBL" id="ATMH01001641">
    <property type="protein sequence ID" value="EPY34329.1"/>
    <property type="molecule type" value="Genomic_DNA"/>
</dbReference>
<accession>S9UZY5</accession>
<dbReference type="FunFam" id="3.90.180.10:FF:000040">
    <property type="entry name" value="Nuclear receptor binding factor-like protein"/>
    <property type="match status" value="1"/>
</dbReference>
<dbReference type="OrthoDB" id="7482721at2759"/>
<evidence type="ECO:0000256" key="4">
    <source>
        <dbReference type="ARBA" id="ARBA00022946"/>
    </source>
</evidence>
<evidence type="ECO:0000313" key="9">
    <source>
        <dbReference type="EMBL" id="EPY30297.1"/>
    </source>
</evidence>
<dbReference type="PANTHER" id="PTHR43981:SF2">
    <property type="entry name" value="ENOYL-[ACYL-CARRIER-PROTEIN] REDUCTASE, MITOCHONDRIAL"/>
    <property type="match status" value="1"/>
</dbReference>
<evidence type="ECO:0000313" key="11">
    <source>
        <dbReference type="Proteomes" id="UP000015354"/>
    </source>
</evidence>
<keyword evidence="6" id="KW-0496">Mitochondrion</keyword>
<dbReference type="FunFam" id="3.40.50.720:FF:000892">
    <property type="entry name" value="Nuclear receptor binding factor-like protein"/>
    <property type="match status" value="1"/>
</dbReference>
<dbReference type="Gene3D" id="3.40.50.720">
    <property type="entry name" value="NAD(P)-binding Rossmann-like Domain"/>
    <property type="match status" value="1"/>
</dbReference>
<dbReference type="SUPFAM" id="SSF50129">
    <property type="entry name" value="GroES-like"/>
    <property type="match status" value="1"/>
</dbReference>
<dbReference type="PANTHER" id="PTHR43981">
    <property type="entry name" value="ENOYL-[ACYL-CARRIER-PROTEIN] REDUCTASE, MITOCHONDRIAL"/>
    <property type="match status" value="1"/>
</dbReference>
<dbReference type="CDD" id="cd08290">
    <property type="entry name" value="ETR"/>
    <property type="match status" value="1"/>
</dbReference>
<dbReference type="InterPro" id="IPR051034">
    <property type="entry name" value="Mito_Enoyl-ACP_Reductase"/>
</dbReference>
<comment type="subcellular location">
    <subcellularLocation>
        <location evidence="1">Mitochondrion</location>
    </subcellularLocation>
</comment>
<organism evidence="10 11">
    <name type="scientific">Strigomonas culicis</name>
    <dbReference type="NCBI Taxonomy" id="28005"/>
    <lineage>
        <taxon>Eukaryota</taxon>
        <taxon>Discoba</taxon>
        <taxon>Euglenozoa</taxon>
        <taxon>Kinetoplastea</taxon>
        <taxon>Metakinetoplastina</taxon>
        <taxon>Trypanosomatida</taxon>
        <taxon>Trypanosomatidae</taxon>
        <taxon>Strigomonadinae</taxon>
        <taxon>Strigomonas</taxon>
    </lineage>
</organism>
<comment type="similarity">
    <text evidence="2">Belongs to the zinc-containing alcohol dehydrogenase family. Quinone oxidoreductase subfamily.</text>
</comment>
<feature type="domain" description="Alcohol dehydrogenase-like N-terminal" evidence="7">
    <location>
        <begin position="33"/>
        <end position="103"/>
    </location>
</feature>
<dbReference type="EMBL" id="ATMH01004137">
    <property type="protein sequence ID" value="EPY30297.1"/>
    <property type="molecule type" value="Genomic_DNA"/>
</dbReference>
<evidence type="ECO:0000313" key="8">
    <source>
        <dbReference type="EMBL" id="EPY19863.1"/>
    </source>
</evidence>
<reference evidence="10" key="2">
    <citation type="submission" date="2013-03" db="EMBL/GenBank/DDBJ databases">
        <authorList>
            <person name="Motta M.C.M."/>
            <person name="Martins A.C.A."/>
            <person name="Preta C.M.C.C."/>
            <person name="Silva R."/>
            <person name="de Souza S.S."/>
            <person name="Klein C.C."/>
            <person name="de Almeida L.G.P."/>
            <person name="Cunha O.L."/>
            <person name="Colabardini A.C."/>
            <person name="Lima B.A."/>
            <person name="Machado C.R."/>
            <person name="Soares C.M.A."/>
            <person name="de Menezes C.B.A."/>
            <person name="Bartolomeu D.C."/>
            <person name="Grisard E.C."/>
            <person name="Fantinatti-Garboggini F."/>
            <person name="Rodrigues-Luiz G.F."/>
            <person name="Wagner G."/>
            <person name="Goldman G.H."/>
            <person name="Fietto J.L.R."/>
            <person name="Ciapina L.P."/>
            <person name="Brocchi M."/>
            <person name="Elias M.C."/>
            <person name="Goldman M.H.S."/>
            <person name="Sagot M.-F."/>
            <person name="Pereira M."/>
            <person name="Stoco P.H."/>
            <person name="Teixeira S.M.R."/>
            <person name="de Mendonca-Neto R.P."/>
            <person name="Maciel T.E.F."/>
            <person name="Mendes T.A.O."/>
            <person name="Urmenyi T.P."/>
            <person name="Teixeira M.M.G."/>
            <person name="de Camargo E.F.P."/>
            <person name="de Sousa W."/>
            <person name="Schenkman S."/>
            <person name="de Vasconcelos A.T.R."/>
        </authorList>
    </citation>
    <scope>NUCLEOTIDE SEQUENCE</scope>
</reference>